<dbReference type="HOGENOM" id="CLU_036176_1_1_6"/>
<feature type="signal peptide" evidence="4">
    <location>
        <begin position="1"/>
        <end position="25"/>
    </location>
</feature>
<proteinExistence type="inferred from homology"/>
<feature type="chain" id="PRO_5004195957" evidence="4">
    <location>
        <begin position="26"/>
        <end position="324"/>
    </location>
</feature>
<dbReference type="STRING" id="290398.Csal_3214"/>
<organism evidence="5 6">
    <name type="scientific">Chromohalobacter israelensis (strain ATCC BAA-138 / DSM 3043 / CIP 106854 / NCIMB 13768 / 1H11)</name>
    <name type="common">Chromohalobacter salexigens</name>
    <dbReference type="NCBI Taxonomy" id="290398"/>
    <lineage>
        <taxon>Bacteria</taxon>
        <taxon>Pseudomonadati</taxon>
        <taxon>Pseudomonadota</taxon>
        <taxon>Gammaproteobacteria</taxon>
        <taxon>Oceanospirillales</taxon>
        <taxon>Halomonadaceae</taxon>
        <taxon>Chromohalobacter</taxon>
    </lineage>
</organism>
<dbReference type="PANTHER" id="PTHR33376:SF7">
    <property type="entry name" value="C4-DICARBOXYLATE-BINDING PROTEIN DCTB"/>
    <property type="match status" value="1"/>
</dbReference>
<evidence type="ECO:0000256" key="1">
    <source>
        <dbReference type="ARBA" id="ARBA00009023"/>
    </source>
</evidence>
<dbReference type="RefSeq" id="WP_011508504.1">
    <property type="nucleotide sequence ID" value="NC_007963.1"/>
</dbReference>
<sequence>MKTIKASGIVLAGLITLGTTSNASAEEMAIALHVEPSHPMFKIGERIKQRIESQTDGEYSVTLLGTEVGGERDQLEGASYGEYDIALGGSMPMTLYAEKFAAADLPFVYSSSDEAREVYRGESGKLLNEQLVANGNLRLVGLSARNPRNLTSNFPVKTPEDIQGVRMRVPEIAPWIKIWKQIGALPSPIAWPEVYTSLQTGVIEMQENPVDLIQAGKLYEVQDYVNRTEHVYSFFHWLMNEDFYEGLSDENREIILGAIEEATAWGDDMVANGQEETYAELKEEGMEVVEPDVAAFREAAKPAIREIASGYNPQVRDYVLSLIE</sequence>
<dbReference type="OrthoDB" id="9771186at2"/>
<reference evidence="5 6" key="1">
    <citation type="journal article" date="2011" name="Stand. Genomic Sci.">
        <title>Complete genome sequence of the halophilic and highly halotolerant Chromohalobacter salexigens type strain (1H11(T)).</title>
        <authorList>
            <person name="Copeland A."/>
            <person name="O'Connor K."/>
            <person name="Lucas S."/>
            <person name="Lapidus A."/>
            <person name="Berry K.W."/>
            <person name="Detter J.C."/>
            <person name="Del Rio T.G."/>
            <person name="Hammon N."/>
            <person name="Dalin E."/>
            <person name="Tice H."/>
            <person name="Pitluck S."/>
            <person name="Bruce D."/>
            <person name="Goodwin L."/>
            <person name="Han C."/>
            <person name="Tapia R."/>
            <person name="Saunders E."/>
            <person name="Schmutz J."/>
            <person name="Brettin T."/>
            <person name="Larimer F."/>
            <person name="Land M."/>
            <person name="Hauser L."/>
            <person name="Vargas C."/>
            <person name="Nieto J.J."/>
            <person name="Kyrpides N.C."/>
            <person name="Ivanova N."/>
            <person name="Goker M."/>
            <person name="Klenk H.P."/>
            <person name="Csonka L.N."/>
            <person name="Woyke T."/>
        </authorList>
    </citation>
    <scope>NUCLEOTIDE SEQUENCE [LARGE SCALE GENOMIC DNA]</scope>
    <source>
        <strain evidence="6">ATCC BAA-138 / DSM 3043 / CIP 106854 / NCIMB 13768 / 1H11</strain>
    </source>
</reference>
<evidence type="ECO:0000256" key="2">
    <source>
        <dbReference type="ARBA" id="ARBA00022448"/>
    </source>
</evidence>
<evidence type="ECO:0000256" key="3">
    <source>
        <dbReference type="ARBA" id="ARBA00022729"/>
    </source>
</evidence>
<evidence type="ECO:0000256" key="4">
    <source>
        <dbReference type="SAM" id="SignalP"/>
    </source>
</evidence>
<evidence type="ECO:0000313" key="5">
    <source>
        <dbReference type="EMBL" id="ABE60558.1"/>
    </source>
</evidence>
<keyword evidence="3 4" id="KW-0732">Signal</keyword>
<evidence type="ECO:0000313" key="6">
    <source>
        <dbReference type="Proteomes" id="UP000000239"/>
    </source>
</evidence>
<comment type="similarity">
    <text evidence="1">Belongs to the bacterial solute-binding protein 7 family.</text>
</comment>
<dbReference type="PANTHER" id="PTHR33376">
    <property type="match status" value="1"/>
</dbReference>
<dbReference type="GO" id="GO:0055085">
    <property type="term" value="P:transmembrane transport"/>
    <property type="evidence" value="ECO:0007669"/>
    <property type="project" value="InterPro"/>
</dbReference>
<dbReference type="CDD" id="cd13603">
    <property type="entry name" value="PBP2_TRAP_Siap_TeaA_like"/>
    <property type="match status" value="1"/>
</dbReference>
<dbReference type="EMBL" id="CP000285">
    <property type="protein sequence ID" value="ABE60558.1"/>
    <property type="molecule type" value="Genomic_DNA"/>
</dbReference>
<dbReference type="eggNOG" id="COG1638">
    <property type="taxonomic scope" value="Bacteria"/>
</dbReference>
<dbReference type="InterPro" id="IPR038404">
    <property type="entry name" value="TRAP_DctP_sf"/>
</dbReference>
<keyword evidence="2" id="KW-0813">Transport</keyword>
<dbReference type="Proteomes" id="UP000000239">
    <property type="component" value="Chromosome"/>
</dbReference>
<dbReference type="GeneID" id="95335908"/>
<dbReference type="NCBIfam" id="NF037995">
    <property type="entry name" value="TRAP_S1"/>
    <property type="match status" value="1"/>
</dbReference>
<gene>
    <name evidence="5" type="ordered locus">Csal_3214</name>
</gene>
<dbReference type="Pfam" id="PF03480">
    <property type="entry name" value="DctP"/>
    <property type="match status" value="1"/>
</dbReference>
<dbReference type="KEGG" id="csa:Csal_3214"/>
<dbReference type="Gene3D" id="3.40.190.170">
    <property type="entry name" value="Bacterial extracellular solute-binding protein, family 7"/>
    <property type="match status" value="1"/>
</dbReference>
<name>Q1QSK0_CHRI1</name>
<dbReference type="InterPro" id="IPR018389">
    <property type="entry name" value="DctP_fam"/>
</dbReference>
<accession>Q1QSK0</accession>
<protein>
    <submittedName>
        <fullName evidence="5">TRAP dicarboxylate transporter-DctP subunit</fullName>
    </submittedName>
</protein>
<keyword evidence="6" id="KW-1185">Reference proteome</keyword>
<dbReference type="AlphaFoldDB" id="Q1QSK0"/>